<feature type="region of interest" description="Disordered" evidence="1">
    <location>
        <begin position="82"/>
        <end position="108"/>
    </location>
</feature>
<dbReference type="EMBL" id="KV929936">
    <property type="protein sequence ID" value="PIO30239.1"/>
    <property type="molecule type" value="Genomic_DNA"/>
</dbReference>
<dbReference type="PANTHER" id="PTHR22443:SF16">
    <property type="entry name" value="KAT8 REGULATORY NSL COMPLEX SUBUNIT 1-LIKE PROTEIN"/>
    <property type="match status" value="1"/>
</dbReference>
<evidence type="ECO:0000256" key="1">
    <source>
        <dbReference type="SAM" id="MobiDB-lite"/>
    </source>
</evidence>
<sequence length="129" mass="14888">MDYQDRQVSKAKCYWLSTRANIGSRWTWLQAKISELECQIQQLGHLQSQLRSLKGTLLFEEPSDSVLHRKKHLPDPSISLRPAERVATPPEYTNLSPTKDLEMSPSSPTMLLRNIEKQVNHHNKTNKPL</sequence>
<dbReference type="GO" id="GO:0035035">
    <property type="term" value="F:histone acetyltransferase binding"/>
    <property type="evidence" value="ECO:0007669"/>
    <property type="project" value="TreeGrafter"/>
</dbReference>
<evidence type="ECO:0000313" key="3">
    <source>
        <dbReference type="Proteomes" id="UP000228934"/>
    </source>
</evidence>
<evidence type="ECO:0000313" key="2">
    <source>
        <dbReference type="EMBL" id="PIO30239.1"/>
    </source>
</evidence>
<protein>
    <submittedName>
        <fullName evidence="2">Uncharacterized protein</fullName>
    </submittedName>
</protein>
<reference evidence="3" key="1">
    <citation type="journal article" date="2017" name="Nat. Commun.">
        <title>The North American bullfrog draft genome provides insight into hormonal regulation of long noncoding RNA.</title>
        <authorList>
            <person name="Hammond S.A."/>
            <person name="Warren R.L."/>
            <person name="Vandervalk B.P."/>
            <person name="Kucuk E."/>
            <person name="Khan H."/>
            <person name="Gibb E.A."/>
            <person name="Pandoh P."/>
            <person name="Kirk H."/>
            <person name="Zhao Y."/>
            <person name="Jones M."/>
            <person name="Mungall A.J."/>
            <person name="Coope R."/>
            <person name="Pleasance S."/>
            <person name="Moore R.A."/>
            <person name="Holt R.A."/>
            <person name="Round J.M."/>
            <person name="Ohora S."/>
            <person name="Walle B.V."/>
            <person name="Veldhoen N."/>
            <person name="Helbing C.C."/>
            <person name="Birol I."/>
        </authorList>
    </citation>
    <scope>NUCLEOTIDE SEQUENCE [LARGE SCALE GENOMIC DNA]</scope>
</reference>
<organism evidence="2 3">
    <name type="scientific">Aquarana catesbeiana</name>
    <name type="common">American bullfrog</name>
    <name type="synonym">Rana catesbeiana</name>
    <dbReference type="NCBI Taxonomy" id="8400"/>
    <lineage>
        <taxon>Eukaryota</taxon>
        <taxon>Metazoa</taxon>
        <taxon>Chordata</taxon>
        <taxon>Craniata</taxon>
        <taxon>Vertebrata</taxon>
        <taxon>Euteleostomi</taxon>
        <taxon>Amphibia</taxon>
        <taxon>Batrachia</taxon>
        <taxon>Anura</taxon>
        <taxon>Neobatrachia</taxon>
        <taxon>Ranoidea</taxon>
        <taxon>Ranidae</taxon>
        <taxon>Aquarana</taxon>
    </lineage>
</organism>
<dbReference type="Proteomes" id="UP000228934">
    <property type="component" value="Unassembled WGS sequence"/>
</dbReference>
<keyword evidence="3" id="KW-1185">Reference proteome</keyword>
<proteinExistence type="predicted"/>
<name>A0A2G9RQQ8_AQUCT</name>
<accession>A0A2G9RQQ8</accession>
<dbReference type="PANTHER" id="PTHR22443">
    <property type="entry name" value="NON-SPECIFIC LETHAL 1, ISOFORM M"/>
    <property type="match status" value="1"/>
</dbReference>
<dbReference type="OrthoDB" id="6022640at2759"/>
<dbReference type="GO" id="GO:0044545">
    <property type="term" value="C:NSL complex"/>
    <property type="evidence" value="ECO:0007669"/>
    <property type="project" value="TreeGrafter"/>
</dbReference>
<dbReference type="InterPro" id="IPR026180">
    <property type="entry name" value="NSL1"/>
</dbReference>
<dbReference type="AlphaFoldDB" id="A0A2G9RQQ8"/>
<gene>
    <name evidence="2" type="ORF">AB205_0148640</name>
</gene>